<dbReference type="Pfam" id="PF00535">
    <property type="entry name" value="Glycos_transf_2"/>
    <property type="match status" value="1"/>
</dbReference>
<protein>
    <submittedName>
        <fullName evidence="2">Glycosyltransferase family 2 protein</fullName>
    </submittedName>
</protein>
<evidence type="ECO:0000313" key="2">
    <source>
        <dbReference type="EMBL" id="NVP03386.1"/>
    </source>
</evidence>
<proteinExistence type="predicted"/>
<accession>A0A850QXN8</accession>
<dbReference type="Gene3D" id="3.90.550.10">
    <property type="entry name" value="Spore Coat Polysaccharide Biosynthesis Protein SpsA, Chain A"/>
    <property type="match status" value="1"/>
</dbReference>
<dbReference type="Proteomes" id="UP000533429">
    <property type="component" value="Unassembled WGS sequence"/>
</dbReference>
<dbReference type="GO" id="GO:0016758">
    <property type="term" value="F:hexosyltransferase activity"/>
    <property type="evidence" value="ECO:0007669"/>
    <property type="project" value="UniProtKB-ARBA"/>
</dbReference>
<dbReference type="InterPro" id="IPR029044">
    <property type="entry name" value="Nucleotide-diphossugar_trans"/>
</dbReference>
<dbReference type="AlphaFoldDB" id="A0A850QXN8"/>
<comment type="caution">
    <text evidence="2">The sequence shown here is derived from an EMBL/GenBank/DDBJ whole genome shotgun (WGS) entry which is preliminary data.</text>
</comment>
<dbReference type="EMBL" id="JABXOR010001596">
    <property type="protein sequence ID" value="NVP03386.1"/>
    <property type="molecule type" value="Genomic_DNA"/>
</dbReference>
<dbReference type="PANTHER" id="PTHR22916:SF3">
    <property type="entry name" value="UDP-GLCNAC:BETAGAL BETA-1,3-N-ACETYLGLUCOSAMINYLTRANSFERASE-LIKE PROTEIN 1"/>
    <property type="match status" value="1"/>
</dbReference>
<dbReference type="SUPFAM" id="SSF53448">
    <property type="entry name" value="Nucleotide-diphospho-sugar transferases"/>
    <property type="match status" value="1"/>
</dbReference>
<dbReference type="CDD" id="cd00761">
    <property type="entry name" value="Glyco_tranf_GTA_type"/>
    <property type="match status" value="1"/>
</dbReference>
<dbReference type="PANTHER" id="PTHR22916">
    <property type="entry name" value="GLYCOSYLTRANSFERASE"/>
    <property type="match status" value="1"/>
</dbReference>
<dbReference type="InterPro" id="IPR001173">
    <property type="entry name" value="Glyco_trans_2-like"/>
</dbReference>
<organism evidence="2 3">
    <name type="scientific">Photobacterium damselae subsp. damselae</name>
    <name type="common">Listonella damsela</name>
    <dbReference type="NCBI Taxonomy" id="85581"/>
    <lineage>
        <taxon>Bacteria</taxon>
        <taxon>Pseudomonadati</taxon>
        <taxon>Pseudomonadota</taxon>
        <taxon>Gammaproteobacteria</taxon>
        <taxon>Vibrionales</taxon>
        <taxon>Vibrionaceae</taxon>
        <taxon>Photobacterium</taxon>
    </lineage>
</organism>
<evidence type="ECO:0000313" key="3">
    <source>
        <dbReference type="Proteomes" id="UP000533429"/>
    </source>
</evidence>
<reference evidence="2 3" key="1">
    <citation type="submission" date="2020-06" db="EMBL/GenBank/DDBJ databases">
        <title>Photobacterium damselae subsp. damselae comparative genomics.</title>
        <authorList>
            <person name="Osorio C.R."/>
        </authorList>
    </citation>
    <scope>NUCLEOTIDE SEQUENCE [LARGE SCALE GENOMIC DNA]</scope>
    <source>
        <strain evidence="2 3">TW250/03</strain>
    </source>
</reference>
<name>A0A850QXN8_PHODD</name>
<sequence length="294" mass="34211">MFSIIIPTYNRKKSLLSTLDNLELQTKVNFEVIIVDDFSTDGTDSAINFSKYNFNIKYIKNTMNLGAAKSRNIGCQNASFDWLLFLDDDDIFHKDKTLLIEEAILNNKFDFCYHKATINMVNENVSYITKPYLPIHVSMDNMFEKNQIGGTPMWCVSKLLFLKLGGFSEDILALEDYEFLLKMLSNKKDVNVHYIDHALTNCFYTTKKVSVSKNISHTKDAIRYIENKYNLDKNKKFKCNQNEILAHSLLMSLNRSSFFYYVNAFKETLKISYLFKSISVLISPQLTIILRRFI</sequence>
<evidence type="ECO:0000259" key="1">
    <source>
        <dbReference type="Pfam" id="PF00535"/>
    </source>
</evidence>
<keyword evidence="2" id="KW-0808">Transferase</keyword>
<feature type="domain" description="Glycosyltransferase 2-like" evidence="1">
    <location>
        <begin position="3"/>
        <end position="119"/>
    </location>
</feature>
<gene>
    <name evidence="2" type="ORF">HWA77_24590</name>
</gene>